<evidence type="ECO:0000313" key="5">
    <source>
        <dbReference type="EMBL" id="MED1201597.1"/>
    </source>
</evidence>
<dbReference type="Gene3D" id="3.30.43.10">
    <property type="entry name" value="Uridine Diphospho-n-acetylenolpyruvylglucosamine Reductase, domain 2"/>
    <property type="match status" value="1"/>
</dbReference>
<dbReference type="PANTHER" id="PTHR42659">
    <property type="entry name" value="XANTHINE DEHYDROGENASE SUBUNIT C-RELATED"/>
    <property type="match status" value="1"/>
</dbReference>
<keyword evidence="2" id="KW-0274">FAD</keyword>
<dbReference type="InterPro" id="IPR036683">
    <property type="entry name" value="CO_DH_flav_C_dom_sf"/>
</dbReference>
<dbReference type="InterPro" id="IPR036318">
    <property type="entry name" value="FAD-bd_PCMH-like_sf"/>
</dbReference>
<evidence type="ECO:0000256" key="3">
    <source>
        <dbReference type="ARBA" id="ARBA00023002"/>
    </source>
</evidence>
<evidence type="ECO:0000259" key="4">
    <source>
        <dbReference type="PROSITE" id="PS51387"/>
    </source>
</evidence>
<keyword evidence="3" id="KW-0560">Oxidoreductase</keyword>
<dbReference type="InterPro" id="IPR016169">
    <property type="entry name" value="FAD-bd_PCMH_sub2"/>
</dbReference>
<name>A0ABU6MAB5_9BACI</name>
<sequence length="279" mass="31486">MIPFDFDYYMPSLLPEAVMLYRKLIHQGKRPAIYSGGTEIITMGRLNIEKPGAVIDIKAIPECNIMEFQEEQLVLGSALTLTTIEEANLFPLLTKTASQIADHTARNKITLGGNICGKIYYREAVLPFLLAETTAALAGPHGYRTVPLNQIFNKQLQMHEGEFLYQMITPKKFLSAPHQTVKKRRQWKTGYPLATIAMLVDNQKIRAAFSGVCPFPFRLLEIEYELNKRNVPAEERIENAIKKLPRPILDDTEGSSDYRIFVLKNTLLDMVGKLEGKGG</sequence>
<reference evidence="5 6" key="1">
    <citation type="submission" date="2023-03" db="EMBL/GenBank/DDBJ databases">
        <title>Bacillus Genome Sequencing.</title>
        <authorList>
            <person name="Dunlap C."/>
        </authorList>
    </citation>
    <scope>NUCLEOTIDE SEQUENCE [LARGE SCALE GENOMIC DNA]</scope>
    <source>
        <strain evidence="5 6">B-23453</strain>
    </source>
</reference>
<comment type="caution">
    <text evidence="5">The sequence shown here is derived from an EMBL/GenBank/DDBJ whole genome shotgun (WGS) entry which is preliminary data.</text>
</comment>
<dbReference type="InterPro" id="IPR005107">
    <property type="entry name" value="CO_DH_flav_C"/>
</dbReference>
<dbReference type="Proteomes" id="UP001341444">
    <property type="component" value="Unassembled WGS sequence"/>
</dbReference>
<proteinExistence type="predicted"/>
<gene>
    <name evidence="5" type="ORF">P4T90_00660</name>
</gene>
<dbReference type="InterPro" id="IPR051312">
    <property type="entry name" value="Diverse_Substr_Oxidored"/>
</dbReference>
<dbReference type="PROSITE" id="PS51387">
    <property type="entry name" value="FAD_PCMH"/>
    <property type="match status" value="1"/>
</dbReference>
<feature type="domain" description="FAD-binding PCMH-type" evidence="4">
    <location>
        <begin position="1"/>
        <end position="174"/>
    </location>
</feature>
<dbReference type="InterPro" id="IPR016166">
    <property type="entry name" value="FAD-bd_PCMH"/>
</dbReference>
<dbReference type="InterPro" id="IPR016167">
    <property type="entry name" value="FAD-bd_PCMH_sub1"/>
</dbReference>
<evidence type="ECO:0000256" key="2">
    <source>
        <dbReference type="ARBA" id="ARBA00022827"/>
    </source>
</evidence>
<dbReference type="PANTHER" id="PTHR42659:SF2">
    <property type="entry name" value="XANTHINE DEHYDROGENASE SUBUNIT C-RELATED"/>
    <property type="match status" value="1"/>
</dbReference>
<dbReference type="InterPro" id="IPR002346">
    <property type="entry name" value="Mopterin_DH_FAD-bd"/>
</dbReference>
<dbReference type="RefSeq" id="WP_066263319.1">
    <property type="nucleotide sequence ID" value="NZ_JARMAB010000002.1"/>
</dbReference>
<protein>
    <submittedName>
        <fullName evidence="5">FAD binding domain-containing protein</fullName>
    </submittedName>
</protein>
<dbReference type="SMART" id="SM01092">
    <property type="entry name" value="CO_deh_flav_C"/>
    <property type="match status" value="1"/>
</dbReference>
<dbReference type="Gene3D" id="3.30.390.50">
    <property type="entry name" value="CO dehydrogenase flavoprotein, C-terminal domain"/>
    <property type="match status" value="1"/>
</dbReference>
<dbReference type="Gene3D" id="3.30.465.10">
    <property type="match status" value="1"/>
</dbReference>
<dbReference type="SUPFAM" id="SSF55447">
    <property type="entry name" value="CO dehydrogenase flavoprotein C-terminal domain-like"/>
    <property type="match status" value="1"/>
</dbReference>
<accession>A0ABU6MAB5</accession>
<keyword evidence="6" id="KW-1185">Reference proteome</keyword>
<evidence type="ECO:0000313" key="6">
    <source>
        <dbReference type="Proteomes" id="UP001341444"/>
    </source>
</evidence>
<dbReference type="EMBL" id="JARMAB010000002">
    <property type="protein sequence ID" value="MED1201597.1"/>
    <property type="molecule type" value="Genomic_DNA"/>
</dbReference>
<keyword evidence="1" id="KW-0285">Flavoprotein</keyword>
<organism evidence="5 6">
    <name type="scientific">Heyndrickxia acidicola</name>
    <dbReference type="NCBI Taxonomy" id="209389"/>
    <lineage>
        <taxon>Bacteria</taxon>
        <taxon>Bacillati</taxon>
        <taxon>Bacillota</taxon>
        <taxon>Bacilli</taxon>
        <taxon>Bacillales</taxon>
        <taxon>Bacillaceae</taxon>
        <taxon>Heyndrickxia</taxon>
    </lineage>
</organism>
<dbReference type="SUPFAM" id="SSF56176">
    <property type="entry name" value="FAD-binding/transporter-associated domain-like"/>
    <property type="match status" value="1"/>
</dbReference>
<dbReference type="Pfam" id="PF00941">
    <property type="entry name" value="FAD_binding_5"/>
    <property type="match status" value="1"/>
</dbReference>
<evidence type="ECO:0000256" key="1">
    <source>
        <dbReference type="ARBA" id="ARBA00022630"/>
    </source>
</evidence>